<evidence type="ECO:0000256" key="5">
    <source>
        <dbReference type="PIRSR" id="PIRSR606710-2"/>
    </source>
</evidence>
<evidence type="ECO:0000259" key="6">
    <source>
        <dbReference type="Pfam" id="PF00703"/>
    </source>
</evidence>
<feature type="site" description="Important for catalytic activity, responsible for pKa modulation of the active site Glu and correct orientation of both the proton donor and substrate" evidence="5">
    <location>
        <position position="992"/>
    </location>
</feature>
<dbReference type="EMBL" id="SJPN01000008">
    <property type="protein sequence ID" value="TWT93997.1"/>
    <property type="molecule type" value="Genomic_DNA"/>
</dbReference>
<dbReference type="InterPro" id="IPR006104">
    <property type="entry name" value="Glyco_hydro_2_N"/>
</dbReference>
<comment type="caution">
    <text evidence="9">The sequence shown here is derived from an EMBL/GenBank/DDBJ whole genome shotgun (WGS) entry which is preliminary data.</text>
</comment>
<keyword evidence="4 9" id="KW-0326">Glycosidase</keyword>
<dbReference type="InterPro" id="IPR006102">
    <property type="entry name" value="Ig-like_GH2"/>
</dbReference>
<dbReference type="InterPro" id="IPR006710">
    <property type="entry name" value="Glyco_hydro_43"/>
</dbReference>
<accession>A0A5C6A3S7</accession>
<dbReference type="Pfam" id="PF02837">
    <property type="entry name" value="Glyco_hydro_2_N"/>
    <property type="match status" value="1"/>
</dbReference>
<dbReference type="EC" id="3.2.1.23" evidence="9"/>
<comment type="similarity">
    <text evidence="2">Belongs to the glycosyl hydrolase 43 family.</text>
</comment>
<name>A0A5C6A3S7_9BACT</name>
<dbReference type="Gene3D" id="2.60.40.10">
    <property type="entry name" value="Immunoglobulins"/>
    <property type="match status" value="1"/>
</dbReference>
<dbReference type="InterPro" id="IPR036156">
    <property type="entry name" value="Beta-gal/glucu_dom_sf"/>
</dbReference>
<keyword evidence="10" id="KW-1185">Reference proteome</keyword>
<dbReference type="CDD" id="cd08986">
    <property type="entry name" value="GH43-like"/>
    <property type="match status" value="1"/>
</dbReference>
<reference evidence="9 10" key="1">
    <citation type="submission" date="2019-02" db="EMBL/GenBank/DDBJ databases">
        <title>Deep-cultivation of Planctomycetes and their phenomic and genomic characterization uncovers novel biology.</title>
        <authorList>
            <person name="Wiegand S."/>
            <person name="Jogler M."/>
            <person name="Boedeker C."/>
            <person name="Pinto D."/>
            <person name="Vollmers J."/>
            <person name="Rivas-Marin E."/>
            <person name="Kohn T."/>
            <person name="Peeters S.H."/>
            <person name="Heuer A."/>
            <person name="Rast P."/>
            <person name="Oberbeckmann S."/>
            <person name="Bunk B."/>
            <person name="Jeske O."/>
            <person name="Meyerdierks A."/>
            <person name="Storesund J.E."/>
            <person name="Kallscheuer N."/>
            <person name="Luecker S."/>
            <person name="Lage O.M."/>
            <person name="Pohl T."/>
            <person name="Merkel B.J."/>
            <person name="Hornburger P."/>
            <person name="Mueller R.-W."/>
            <person name="Bruemmer F."/>
            <person name="Labrenz M."/>
            <person name="Spormann A.M."/>
            <person name="Op Den Camp H."/>
            <person name="Overmann J."/>
            <person name="Amann R."/>
            <person name="Jetten M.S.M."/>
            <person name="Mascher T."/>
            <person name="Medema M.H."/>
            <person name="Devos D.P."/>
            <person name="Kaster A.-K."/>
            <person name="Ovreas L."/>
            <person name="Rohde M."/>
            <person name="Galperin M.Y."/>
            <person name="Jogler C."/>
        </authorList>
    </citation>
    <scope>NUCLEOTIDE SEQUENCE [LARGE SCALE GENOMIC DNA]</scope>
    <source>
        <strain evidence="9 10">Pla52n</strain>
    </source>
</reference>
<evidence type="ECO:0000259" key="7">
    <source>
        <dbReference type="Pfam" id="PF02836"/>
    </source>
</evidence>
<evidence type="ECO:0000313" key="10">
    <source>
        <dbReference type="Proteomes" id="UP000320176"/>
    </source>
</evidence>
<dbReference type="GO" id="GO:0005975">
    <property type="term" value="P:carbohydrate metabolic process"/>
    <property type="evidence" value="ECO:0007669"/>
    <property type="project" value="InterPro"/>
</dbReference>
<dbReference type="InterPro" id="IPR023296">
    <property type="entry name" value="Glyco_hydro_beta-prop_sf"/>
</dbReference>
<dbReference type="Pfam" id="PF00703">
    <property type="entry name" value="Glyco_hydro_2"/>
    <property type="match status" value="1"/>
</dbReference>
<dbReference type="SUPFAM" id="SSF75005">
    <property type="entry name" value="Arabinanase/levansucrase/invertase"/>
    <property type="match status" value="1"/>
</dbReference>
<dbReference type="Pfam" id="PF02836">
    <property type="entry name" value="Glyco_hydro_2_C"/>
    <property type="match status" value="1"/>
</dbReference>
<dbReference type="GO" id="GO:0004565">
    <property type="term" value="F:beta-galactosidase activity"/>
    <property type="evidence" value="ECO:0007669"/>
    <property type="project" value="UniProtKB-EC"/>
</dbReference>
<dbReference type="InterPro" id="IPR051913">
    <property type="entry name" value="GH2_Domain-Containing"/>
</dbReference>
<organism evidence="9 10">
    <name type="scientific">Stieleria varia</name>
    <dbReference type="NCBI Taxonomy" id="2528005"/>
    <lineage>
        <taxon>Bacteria</taxon>
        <taxon>Pseudomonadati</taxon>
        <taxon>Planctomycetota</taxon>
        <taxon>Planctomycetia</taxon>
        <taxon>Pirellulales</taxon>
        <taxon>Pirellulaceae</taxon>
        <taxon>Stieleria</taxon>
    </lineage>
</organism>
<dbReference type="SUPFAM" id="SSF51445">
    <property type="entry name" value="(Trans)glycosidases"/>
    <property type="match status" value="1"/>
</dbReference>
<feature type="domain" description="Glycosyl hydrolases family 2 sugar binding" evidence="8">
    <location>
        <begin position="303"/>
        <end position="405"/>
    </location>
</feature>
<dbReference type="InterPro" id="IPR006103">
    <property type="entry name" value="Glyco_hydro_2_cat"/>
</dbReference>
<dbReference type="SUPFAM" id="SSF49785">
    <property type="entry name" value="Galactose-binding domain-like"/>
    <property type="match status" value="2"/>
</dbReference>
<evidence type="ECO:0000259" key="8">
    <source>
        <dbReference type="Pfam" id="PF02837"/>
    </source>
</evidence>
<evidence type="ECO:0000256" key="2">
    <source>
        <dbReference type="ARBA" id="ARBA00009865"/>
    </source>
</evidence>
<dbReference type="Gene3D" id="2.115.10.20">
    <property type="entry name" value="Glycosyl hydrolase domain, family 43"/>
    <property type="match status" value="1"/>
</dbReference>
<sequence length="1185" mass="132264">MLNGSSQPGGVCQAARLIPLNTIQNLMARSMTMIPTNGSQLLRIGRLALTAYVAVAFLFLSSHANVVAAQEIVDTWQYTLRRPEGNWRQVDFKTDGWKEASGGFGTRETPNSRVGTVWATNNIWLRKSFQVDALPAKPALLIHHDESAEVFLNGVPIATLKGYSTDYQVIEIPNDKRDALRLGNNVLAVHCNQTGGGQFIDVHVIDADNVPELPEPKRSTTPFQSELITQWGADVTAENAWTEYPRPQLKRDWWTNLNGNWDYAITPVEQTQMPAQWQGKILVPYCLESKLGGVQRLLDSTEALWYHRTFTADVKDGNAVALNFEAVDYRCEVWVNGKSVGTHQGGNTPFSFDVTAALRSGENELVVRVEDETEAYQLRGKQTLNARGIWYTQVSGIWQTVWLEEVPKTHISDLKFTTRPETGEIVVQAEVEGDTGGHGLDVIVRDGAKVVSRATGSVADGATAVIAPESRKLWSPDSPHLYDIEIQLRDGGNQVVDSVVSYAGLRSVGKTRDADGHWRFTLNGEPIFHWGPLDQGWWPDGLLTPPSDEAMLFDIEWLKKAGFNMIRKHIKVEPRRYYYHCDRLGMLVWQDQVSGGPNPKWTRLDPEPKDADAQWPAAQHEQFMFEFEEMIDSLENHPSIVVWTPYNEAWGQHKTIEVGQWTVKRDPSRLVNIASGGNFWPVGDIVDAHSYPNPDFPFHQGPDGRFDDYIKVMGEFGGHGYPVAGHLWDADRRNWGYGGLPENEAEYKQRYLTSLDLLNELRGKGIAAGVYTQTTDVEGEINGLMTYDRKVIKIPAEDLAKLHERLFSKAKPKRADEFPASAFIQEKNDRKPGPVMDADTIRAGLVSHDRALFIKSGWIRDPYITLGPDGFYYLTGTQPNEGDPLEQQDPYNIGLGDESIVGGQVRVDKSKDLVNWESLGSVFELKDTYHVRNANKKPKKKLIWAPEVHWMGDRWALVHCPKNLASLALSKGKDLSGPWSHPMADRLGDRHDPSLFTDDDGTVYLLWQNTMIAPLNKDLTDYTAEPVRIDPAGTRPGPDGEPISRIGHEGATMIKVGGKYVHLGTAWSTDQGRKGSYNLYYCVADAITGPYGPRRFAGRFLGHGTPFQDKDGKWWCTAFFNANVPPVSSEGIEKVDLGANAQTINEQGVTIVPLDVKVQADGDIYIRAKDPAYATPGPDEAQSFE</sequence>
<gene>
    <name evidence="9" type="primary">cbgA</name>
    <name evidence="9" type="ORF">Pla52n_58260</name>
</gene>
<evidence type="ECO:0000256" key="4">
    <source>
        <dbReference type="ARBA" id="ARBA00023295"/>
    </source>
</evidence>
<keyword evidence="3 9" id="KW-0378">Hydrolase</keyword>
<dbReference type="InterPro" id="IPR013783">
    <property type="entry name" value="Ig-like_fold"/>
</dbReference>
<dbReference type="Gene3D" id="2.60.120.260">
    <property type="entry name" value="Galactose-binding domain-like"/>
    <property type="match status" value="2"/>
</dbReference>
<feature type="domain" description="Glycoside hydrolase family 2 catalytic" evidence="7">
    <location>
        <begin position="549"/>
        <end position="678"/>
    </location>
</feature>
<evidence type="ECO:0000256" key="3">
    <source>
        <dbReference type="ARBA" id="ARBA00022801"/>
    </source>
</evidence>
<dbReference type="SUPFAM" id="SSF49303">
    <property type="entry name" value="beta-Galactosidase/glucuronidase domain"/>
    <property type="match status" value="1"/>
</dbReference>
<dbReference type="InterPro" id="IPR017853">
    <property type="entry name" value="GH"/>
</dbReference>
<comment type="similarity">
    <text evidence="1">Belongs to the glycosyl hydrolase 2 family.</text>
</comment>
<dbReference type="InterPro" id="IPR008979">
    <property type="entry name" value="Galactose-bd-like_sf"/>
</dbReference>
<evidence type="ECO:0000313" key="9">
    <source>
        <dbReference type="EMBL" id="TWT93997.1"/>
    </source>
</evidence>
<dbReference type="AlphaFoldDB" id="A0A5C6A3S7"/>
<dbReference type="Proteomes" id="UP000320176">
    <property type="component" value="Unassembled WGS sequence"/>
</dbReference>
<evidence type="ECO:0000256" key="1">
    <source>
        <dbReference type="ARBA" id="ARBA00007401"/>
    </source>
</evidence>
<dbReference type="Gene3D" id="3.20.20.80">
    <property type="entry name" value="Glycosidases"/>
    <property type="match status" value="1"/>
</dbReference>
<feature type="domain" description="Glycoside hydrolase family 2 immunoglobulin-like beta-sandwich" evidence="6">
    <location>
        <begin position="409"/>
        <end position="506"/>
    </location>
</feature>
<dbReference type="PANTHER" id="PTHR42732:SF2">
    <property type="entry name" value="BETA-MANNOSIDASE"/>
    <property type="match status" value="1"/>
</dbReference>
<proteinExistence type="inferred from homology"/>
<dbReference type="PANTHER" id="PTHR42732">
    <property type="entry name" value="BETA-GALACTOSIDASE"/>
    <property type="match status" value="1"/>
</dbReference>
<dbReference type="Pfam" id="PF04616">
    <property type="entry name" value="Glyco_hydro_43"/>
    <property type="match status" value="1"/>
</dbReference>
<protein>
    <submittedName>
        <fullName evidence="9">Beta-galactosidase</fullName>
        <ecNumber evidence="9">3.2.1.23</ecNumber>
    </submittedName>
</protein>